<reference evidence="1 2" key="1">
    <citation type="submission" date="2016-09" db="EMBL/GenBank/DDBJ databases">
        <authorList>
            <person name="Capua I."/>
            <person name="De Benedictis P."/>
            <person name="Joannis T."/>
            <person name="Lombin L.H."/>
            <person name="Cattoli G."/>
        </authorList>
    </citation>
    <scope>NUCLEOTIDE SEQUENCE [LARGE SCALE GENOMIC DNA]</scope>
    <source>
        <strain evidence="1 2">IMI 309357</strain>
    </source>
</reference>
<dbReference type="GeneID" id="34561506"/>
<name>A0A1G4B4P5_9PEZI</name>
<dbReference type="AlphaFoldDB" id="A0A1G4B4P5"/>
<sequence>MEDDDTKNPAELAGFLHDILEDCDLLFAPSPLGRAASPVEDAVASDATVDTIKLLILPRSKAKTQKWILPMKTLLWRSSSGLLSDPLATSDRKSSAYALTSTATWPSTYTSTPTNGIGGKWSSF</sequence>
<dbReference type="Proteomes" id="UP000176998">
    <property type="component" value="Unassembled WGS sequence"/>
</dbReference>
<dbReference type="RefSeq" id="XP_022473453.1">
    <property type="nucleotide sequence ID" value="XM_022619996.1"/>
</dbReference>
<dbReference type="OrthoDB" id="4830353at2759"/>
<accession>A0A1G4B4P5</accession>
<comment type="caution">
    <text evidence="1">The sequence shown here is derived from an EMBL/GenBank/DDBJ whole genome shotgun (WGS) entry which is preliminary data.</text>
</comment>
<organism evidence="1 2">
    <name type="scientific">Colletotrichum orchidophilum</name>
    <dbReference type="NCBI Taxonomy" id="1209926"/>
    <lineage>
        <taxon>Eukaryota</taxon>
        <taxon>Fungi</taxon>
        <taxon>Dikarya</taxon>
        <taxon>Ascomycota</taxon>
        <taxon>Pezizomycotina</taxon>
        <taxon>Sordariomycetes</taxon>
        <taxon>Hypocreomycetidae</taxon>
        <taxon>Glomerellales</taxon>
        <taxon>Glomerellaceae</taxon>
        <taxon>Colletotrichum</taxon>
    </lineage>
</organism>
<evidence type="ECO:0000313" key="1">
    <source>
        <dbReference type="EMBL" id="OHE96293.1"/>
    </source>
</evidence>
<proteinExistence type="predicted"/>
<protein>
    <submittedName>
        <fullName evidence="1">Uncharacterized protein</fullName>
    </submittedName>
</protein>
<gene>
    <name evidence="1" type="ORF">CORC01_08365</name>
</gene>
<keyword evidence="2" id="KW-1185">Reference proteome</keyword>
<dbReference type="EMBL" id="MJBS01000071">
    <property type="protein sequence ID" value="OHE96293.1"/>
    <property type="molecule type" value="Genomic_DNA"/>
</dbReference>
<evidence type="ECO:0000313" key="2">
    <source>
        <dbReference type="Proteomes" id="UP000176998"/>
    </source>
</evidence>